<dbReference type="EMBL" id="CAJNOK010006771">
    <property type="protein sequence ID" value="CAF1013973.1"/>
    <property type="molecule type" value="Genomic_DNA"/>
</dbReference>
<protein>
    <submittedName>
        <fullName evidence="1">Uncharacterized protein</fullName>
    </submittedName>
</protein>
<evidence type="ECO:0000313" key="3">
    <source>
        <dbReference type="Proteomes" id="UP000677228"/>
    </source>
</evidence>
<sequence>MKDITDGRWYLHTANKIQTENNGDTFLSLLMNVDGISIRNKTDSSIWTFTMIIMEITRNKRFRIENVVLGGVALCYRKPTKLLMSVMLDNINKQLKLIQNLNVYYQLKSNENKNDLLRIYLLSSCSDKPATAIIQGIPDPSSFFECSIYEIRGKKSICIIAHQQKQIQMRKTPKANATVRTFSTAQLSEMPSQRCEENYQKYYSLYQKLLNNNELSTDEIRDQTFGYIDRCSFLQLNYFSYCAGFLIDTLHTIYHGVWWEAKFYAW</sequence>
<dbReference type="Proteomes" id="UP000682733">
    <property type="component" value="Unassembled WGS sequence"/>
</dbReference>
<proteinExistence type="predicted"/>
<dbReference type="Proteomes" id="UP000677228">
    <property type="component" value="Unassembled WGS sequence"/>
</dbReference>
<accession>A0A8S2DN91</accession>
<name>A0A8S2DN91_9BILA</name>
<reference evidence="1" key="1">
    <citation type="submission" date="2021-02" db="EMBL/GenBank/DDBJ databases">
        <authorList>
            <person name="Nowell W R."/>
        </authorList>
    </citation>
    <scope>NUCLEOTIDE SEQUENCE</scope>
</reference>
<dbReference type="AlphaFoldDB" id="A0A8S2DN91"/>
<dbReference type="EMBL" id="CAJOBA010006780">
    <property type="protein sequence ID" value="CAF3782932.1"/>
    <property type="molecule type" value="Genomic_DNA"/>
</dbReference>
<evidence type="ECO:0000313" key="1">
    <source>
        <dbReference type="EMBL" id="CAF1013973.1"/>
    </source>
</evidence>
<gene>
    <name evidence="1" type="ORF">OVA965_LOCUS15185</name>
    <name evidence="2" type="ORF">TMI583_LOCUS15191</name>
</gene>
<comment type="caution">
    <text evidence="1">The sequence shown here is derived from an EMBL/GenBank/DDBJ whole genome shotgun (WGS) entry which is preliminary data.</text>
</comment>
<organism evidence="1 3">
    <name type="scientific">Didymodactylos carnosus</name>
    <dbReference type="NCBI Taxonomy" id="1234261"/>
    <lineage>
        <taxon>Eukaryota</taxon>
        <taxon>Metazoa</taxon>
        <taxon>Spiralia</taxon>
        <taxon>Gnathifera</taxon>
        <taxon>Rotifera</taxon>
        <taxon>Eurotatoria</taxon>
        <taxon>Bdelloidea</taxon>
        <taxon>Philodinida</taxon>
        <taxon>Philodinidae</taxon>
        <taxon>Didymodactylos</taxon>
    </lineage>
</organism>
<evidence type="ECO:0000313" key="2">
    <source>
        <dbReference type="EMBL" id="CAF3782932.1"/>
    </source>
</evidence>